<accession>A0ABY8CFV3</accession>
<evidence type="ECO:0000259" key="3">
    <source>
        <dbReference type="SMART" id="SM00849"/>
    </source>
</evidence>
<evidence type="ECO:0000313" key="5">
    <source>
        <dbReference type="Proteomes" id="UP001222275"/>
    </source>
</evidence>
<evidence type="ECO:0000256" key="1">
    <source>
        <dbReference type="ARBA" id="ARBA00005250"/>
    </source>
</evidence>
<feature type="chain" id="PRO_5045819312" evidence="2">
    <location>
        <begin position="23"/>
        <end position="368"/>
    </location>
</feature>
<dbReference type="Pfam" id="PF00753">
    <property type="entry name" value="Lactamase_B"/>
    <property type="match status" value="1"/>
</dbReference>
<organism evidence="4 5">
    <name type="scientific">Thiomicrorhabdus lithotrophica</name>
    <dbReference type="NCBI Taxonomy" id="2949997"/>
    <lineage>
        <taxon>Bacteria</taxon>
        <taxon>Pseudomonadati</taxon>
        <taxon>Pseudomonadota</taxon>
        <taxon>Gammaproteobacteria</taxon>
        <taxon>Thiotrichales</taxon>
        <taxon>Piscirickettsiaceae</taxon>
        <taxon>Thiomicrorhabdus</taxon>
    </lineage>
</organism>
<dbReference type="SUPFAM" id="SSF56281">
    <property type="entry name" value="Metallo-hydrolase/oxidoreductase"/>
    <property type="match status" value="1"/>
</dbReference>
<sequence>MKKTTIINALILALGISNAAIASDAYIESFETYAKEMQNFPDGEDLGKTIDSYQKEVAKTQRKVGYIGKPLALPEPTKVAEGVYTVIGSLIWHNPTNFGLNNNLTFIEFEDGVFVFNAGPNPAVAYSFHQQIKKITNKPVKWVAVENSQGHAYLGASYWVDQGVKNLYSHSVANQDFHNGYKFIKKSWGDRVGHQITETARDVSDKFTTFDDKITVDVGGGESVEILNFGPGHTPGSTIVYLPKRNIVLPGDLAYNDRMLALFSYTNTQKWTETFETFMNAMPTDVLVIPGHGSPTNMAKIKQDTYDYLKFMHAEVQKIIDAGGSVEDTASIDQSAYKDRPVYEQTHKHNGVHIYKEFTGGDLGQSYE</sequence>
<dbReference type="InterPro" id="IPR036866">
    <property type="entry name" value="RibonucZ/Hydroxyglut_hydro"/>
</dbReference>
<dbReference type="SMART" id="SM00849">
    <property type="entry name" value="Lactamase_B"/>
    <property type="match status" value="1"/>
</dbReference>
<dbReference type="InterPro" id="IPR001279">
    <property type="entry name" value="Metallo-B-lactamas"/>
</dbReference>
<reference evidence="4 5" key="1">
    <citation type="submission" date="2022-06" db="EMBL/GenBank/DDBJ databases">
        <title>Thiomicrohabdus sp. nov, an obligately chemolithoautotrophic, sulfur-oxidizing bacterium isolated from beach of Guanyin Mountain. Amoy.</title>
        <authorList>
            <person name="Zhu H."/>
        </authorList>
    </citation>
    <scope>NUCLEOTIDE SEQUENCE [LARGE SCALE GENOMIC DNA]</scope>
    <source>
        <strain evidence="4 5">XGS-01</strain>
    </source>
</reference>
<dbReference type="Gene3D" id="3.60.15.10">
    <property type="entry name" value="Ribonuclease Z/Hydroxyacylglutathione hydrolase-like"/>
    <property type="match status" value="1"/>
</dbReference>
<dbReference type="PANTHER" id="PTHR42951:SF4">
    <property type="entry name" value="ACYL-COENZYME A THIOESTERASE MBLAC2"/>
    <property type="match status" value="1"/>
</dbReference>
<proteinExistence type="inferred from homology"/>
<dbReference type="RefSeq" id="WP_275595566.1">
    <property type="nucleotide sequence ID" value="NZ_CP102381.1"/>
</dbReference>
<dbReference type="PANTHER" id="PTHR42951">
    <property type="entry name" value="METALLO-BETA-LACTAMASE DOMAIN-CONTAINING"/>
    <property type="match status" value="1"/>
</dbReference>
<protein>
    <submittedName>
        <fullName evidence="4">MBL fold metallo-hydrolase</fullName>
    </submittedName>
</protein>
<feature type="signal peptide" evidence="2">
    <location>
        <begin position="1"/>
        <end position="22"/>
    </location>
</feature>
<dbReference type="CDD" id="cd16282">
    <property type="entry name" value="metallo-hydrolase-like_MBL-fold"/>
    <property type="match status" value="1"/>
</dbReference>
<dbReference type="EMBL" id="CP102381">
    <property type="protein sequence ID" value="WEJ63313.1"/>
    <property type="molecule type" value="Genomic_DNA"/>
</dbReference>
<comment type="similarity">
    <text evidence="1">Belongs to the metallo-beta-lactamase superfamily. Class-B beta-lactamase family.</text>
</comment>
<gene>
    <name evidence="4" type="ORF">NR989_03410</name>
</gene>
<evidence type="ECO:0000313" key="4">
    <source>
        <dbReference type="EMBL" id="WEJ63313.1"/>
    </source>
</evidence>
<feature type="domain" description="Metallo-beta-lactamase" evidence="3">
    <location>
        <begin position="101"/>
        <end position="292"/>
    </location>
</feature>
<keyword evidence="2" id="KW-0732">Signal</keyword>
<dbReference type="InterPro" id="IPR050855">
    <property type="entry name" value="NDM-1-like"/>
</dbReference>
<evidence type="ECO:0000256" key="2">
    <source>
        <dbReference type="SAM" id="SignalP"/>
    </source>
</evidence>
<keyword evidence="5" id="KW-1185">Reference proteome</keyword>
<dbReference type="Proteomes" id="UP001222275">
    <property type="component" value="Chromosome"/>
</dbReference>
<name>A0ABY8CFV3_9GAMM</name>